<dbReference type="Gene3D" id="3.30.565.10">
    <property type="entry name" value="Histidine kinase-like ATPase, C-terminal domain"/>
    <property type="match status" value="1"/>
</dbReference>
<evidence type="ECO:0000256" key="22">
    <source>
        <dbReference type="ARBA" id="ARBA00041776"/>
    </source>
</evidence>
<dbReference type="SUPFAM" id="SSF47384">
    <property type="entry name" value="Homodimeric domain of signal transducing histidine kinase"/>
    <property type="match status" value="1"/>
</dbReference>
<gene>
    <name evidence="26" type="ORF">FHX39_000510</name>
</gene>
<accession>A0A7W5P688</accession>
<evidence type="ECO:0000256" key="11">
    <source>
        <dbReference type="ARBA" id="ARBA00022777"/>
    </source>
</evidence>
<dbReference type="Gene3D" id="1.10.287.130">
    <property type="match status" value="1"/>
</dbReference>
<evidence type="ECO:0000256" key="15">
    <source>
        <dbReference type="ARBA" id="ARBA00022912"/>
    </source>
</evidence>
<sequence>MRAPRTRSLSLRTRLLLIGVTGVAIALLVGGAGFYQALTVSTDRTLDREALTSANEVALLVDEGRLPEALPTTGSQLVQVVDAQERVIAASLGADRLVPVLTPVQLQRALTGEAVVVDGARIGSSGPLRVRAIPAGPATAPVRVIVAVQVGDVLAARSALRTGLLVVFPAVLLVMAVVAWVVMGRTLRPVEQLRAGAERIGADGIGVGRTAGGPGAPGVRADPDARLPVPAAADEIRALALTLNGMLDRLSAARERQRTFVADAAHELRSPLASMRVQLEVAARLGEGGDLPAELTPELARLSALVEDLLLLARSGADAPVPPHPEPVAVGPLLADVAADVPGRAGVRVEALPPDGDPTVLADPAELRRVLVNLTSNAVRHAGSRVDLDAVVAPDGRVVLRVTDDGPGIGATDRVRVFERFARLDDARSRDAGGTGLGLPIVAELVARAGGEIVLTDGPDGGLRALVTLPAPG</sequence>
<keyword evidence="13" id="KW-0067">ATP-binding</keyword>
<evidence type="ECO:0000256" key="7">
    <source>
        <dbReference type="ARBA" id="ARBA00022553"/>
    </source>
</evidence>
<organism evidence="26 27">
    <name type="scientific">Microlunatus antarcticus</name>
    <dbReference type="NCBI Taxonomy" id="53388"/>
    <lineage>
        <taxon>Bacteria</taxon>
        <taxon>Bacillati</taxon>
        <taxon>Actinomycetota</taxon>
        <taxon>Actinomycetes</taxon>
        <taxon>Propionibacteriales</taxon>
        <taxon>Propionibacteriaceae</taxon>
        <taxon>Microlunatus</taxon>
    </lineage>
</organism>
<dbReference type="GO" id="GO:0004721">
    <property type="term" value="F:phosphoprotein phosphatase activity"/>
    <property type="evidence" value="ECO:0007669"/>
    <property type="project" value="UniProtKB-KW"/>
</dbReference>
<evidence type="ECO:0000256" key="12">
    <source>
        <dbReference type="ARBA" id="ARBA00022801"/>
    </source>
</evidence>
<evidence type="ECO:0000256" key="23">
    <source>
        <dbReference type="SAM" id="Phobius"/>
    </source>
</evidence>
<dbReference type="InterPro" id="IPR004358">
    <property type="entry name" value="Sig_transdc_His_kin-like_C"/>
</dbReference>
<keyword evidence="9 23" id="KW-0812">Transmembrane</keyword>
<evidence type="ECO:0000256" key="20">
    <source>
        <dbReference type="ARBA" id="ARBA00023211"/>
    </source>
</evidence>
<keyword evidence="10" id="KW-0547">Nucleotide-binding</keyword>
<comment type="caution">
    <text evidence="26">The sequence shown here is derived from an EMBL/GenBank/DDBJ whole genome shotgun (WGS) entry which is preliminary data.</text>
</comment>
<feature type="transmembrane region" description="Helical" evidence="23">
    <location>
        <begin position="15"/>
        <end position="38"/>
    </location>
</feature>
<proteinExistence type="predicted"/>
<dbReference type="InterPro" id="IPR003594">
    <property type="entry name" value="HATPase_dom"/>
</dbReference>
<evidence type="ECO:0000256" key="4">
    <source>
        <dbReference type="ARBA" id="ARBA00004651"/>
    </source>
</evidence>
<evidence type="ECO:0000256" key="3">
    <source>
        <dbReference type="ARBA" id="ARBA00001946"/>
    </source>
</evidence>
<protein>
    <recommendedName>
        <fullName evidence="21">Signal transduction histidine-protein kinase/phosphatase MprB</fullName>
        <ecNumber evidence="5">2.7.13.3</ecNumber>
    </recommendedName>
    <alternativeName>
        <fullName evidence="22">Mycobacterial persistence regulator B</fullName>
    </alternativeName>
</protein>
<evidence type="ECO:0000313" key="26">
    <source>
        <dbReference type="EMBL" id="MBB3325566.1"/>
    </source>
</evidence>
<keyword evidence="16 23" id="KW-1133">Transmembrane helix</keyword>
<feature type="domain" description="HAMP" evidence="25">
    <location>
        <begin position="184"/>
        <end position="255"/>
    </location>
</feature>
<dbReference type="RefSeq" id="WP_198423234.1">
    <property type="nucleotide sequence ID" value="NZ_JACHZG010000001.1"/>
</dbReference>
<name>A0A7W5P688_9ACTN</name>
<evidence type="ECO:0000259" key="24">
    <source>
        <dbReference type="PROSITE" id="PS50109"/>
    </source>
</evidence>
<evidence type="ECO:0000256" key="6">
    <source>
        <dbReference type="ARBA" id="ARBA00022475"/>
    </source>
</evidence>
<dbReference type="InterPro" id="IPR003661">
    <property type="entry name" value="HisK_dim/P_dom"/>
</dbReference>
<dbReference type="SMART" id="SM00304">
    <property type="entry name" value="HAMP"/>
    <property type="match status" value="1"/>
</dbReference>
<keyword evidence="20" id="KW-0464">Manganese</keyword>
<dbReference type="GO" id="GO:0005524">
    <property type="term" value="F:ATP binding"/>
    <property type="evidence" value="ECO:0007669"/>
    <property type="project" value="UniProtKB-KW"/>
</dbReference>
<dbReference type="EMBL" id="JACHZG010000001">
    <property type="protein sequence ID" value="MBB3325566.1"/>
    <property type="molecule type" value="Genomic_DNA"/>
</dbReference>
<dbReference type="CDD" id="cd06225">
    <property type="entry name" value="HAMP"/>
    <property type="match status" value="1"/>
</dbReference>
<dbReference type="GO" id="GO:0000155">
    <property type="term" value="F:phosphorelay sensor kinase activity"/>
    <property type="evidence" value="ECO:0007669"/>
    <property type="project" value="InterPro"/>
</dbReference>
<comment type="cofactor">
    <cofactor evidence="2">
        <name>Mn(2+)</name>
        <dbReference type="ChEBI" id="CHEBI:29035"/>
    </cofactor>
</comment>
<dbReference type="CDD" id="cd00075">
    <property type="entry name" value="HATPase"/>
    <property type="match status" value="1"/>
</dbReference>
<dbReference type="Gene3D" id="6.10.340.10">
    <property type="match status" value="1"/>
</dbReference>
<dbReference type="InterPro" id="IPR050980">
    <property type="entry name" value="2C_sensor_his_kinase"/>
</dbReference>
<evidence type="ECO:0000256" key="21">
    <source>
        <dbReference type="ARBA" id="ARBA00040454"/>
    </source>
</evidence>
<dbReference type="SMART" id="SM00387">
    <property type="entry name" value="HATPase_c"/>
    <property type="match status" value="1"/>
</dbReference>
<keyword evidence="8" id="KW-0808">Transferase</keyword>
<evidence type="ECO:0000256" key="16">
    <source>
        <dbReference type="ARBA" id="ARBA00022989"/>
    </source>
</evidence>
<keyword evidence="14" id="KW-0460">Magnesium</keyword>
<dbReference type="Pfam" id="PF00512">
    <property type="entry name" value="HisKA"/>
    <property type="match status" value="1"/>
</dbReference>
<evidence type="ECO:0000256" key="9">
    <source>
        <dbReference type="ARBA" id="ARBA00022692"/>
    </source>
</evidence>
<dbReference type="PANTHER" id="PTHR44936">
    <property type="entry name" value="SENSOR PROTEIN CREC"/>
    <property type="match status" value="1"/>
</dbReference>
<keyword evidence="17" id="KW-0902">Two-component regulatory system</keyword>
<dbReference type="EC" id="2.7.13.3" evidence="5"/>
<dbReference type="InterPro" id="IPR036890">
    <property type="entry name" value="HATPase_C_sf"/>
</dbReference>
<dbReference type="Proteomes" id="UP000565572">
    <property type="component" value="Unassembled WGS sequence"/>
</dbReference>
<keyword evidence="27" id="KW-1185">Reference proteome</keyword>
<evidence type="ECO:0000256" key="5">
    <source>
        <dbReference type="ARBA" id="ARBA00012438"/>
    </source>
</evidence>
<dbReference type="SUPFAM" id="SSF55874">
    <property type="entry name" value="ATPase domain of HSP90 chaperone/DNA topoisomerase II/histidine kinase"/>
    <property type="match status" value="1"/>
</dbReference>
<dbReference type="SMART" id="SM00388">
    <property type="entry name" value="HisKA"/>
    <property type="match status" value="1"/>
</dbReference>
<evidence type="ECO:0000256" key="8">
    <source>
        <dbReference type="ARBA" id="ARBA00022679"/>
    </source>
</evidence>
<dbReference type="Pfam" id="PF02518">
    <property type="entry name" value="HATPase_c"/>
    <property type="match status" value="1"/>
</dbReference>
<keyword evidence="23" id="KW-0472">Membrane</keyword>
<dbReference type="PRINTS" id="PR00344">
    <property type="entry name" value="BCTRLSENSOR"/>
</dbReference>
<comment type="catalytic activity">
    <reaction evidence="1">
        <text>ATP + protein L-histidine = ADP + protein N-phospho-L-histidine.</text>
        <dbReference type="EC" id="2.7.13.3"/>
    </reaction>
</comment>
<dbReference type="AlphaFoldDB" id="A0A7W5P688"/>
<dbReference type="PROSITE" id="PS50109">
    <property type="entry name" value="HIS_KIN"/>
    <property type="match status" value="1"/>
</dbReference>
<evidence type="ECO:0000256" key="10">
    <source>
        <dbReference type="ARBA" id="ARBA00022741"/>
    </source>
</evidence>
<evidence type="ECO:0000256" key="17">
    <source>
        <dbReference type="ARBA" id="ARBA00023012"/>
    </source>
</evidence>
<dbReference type="InterPro" id="IPR036097">
    <property type="entry name" value="HisK_dim/P_sf"/>
</dbReference>
<evidence type="ECO:0000256" key="19">
    <source>
        <dbReference type="ARBA" id="ARBA00023026"/>
    </source>
</evidence>
<dbReference type="InterPro" id="IPR005467">
    <property type="entry name" value="His_kinase_dom"/>
</dbReference>
<keyword evidence="6" id="KW-1003">Cell membrane</keyword>
<evidence type="ECO:0000313" key="27">
    <source>
        <dbReference type="Proteomes" id="UP000565572"/>
    </source>
</evidence>
<feature type="domain" description="Histidine kinase" evidence="24">
    <location>
        <begin position="263"/>
        <end position="473"/>
    </location>
</feature>
<evidence type="ECO:0000256" key="13">
    <source>
        <dbReference type="ARBA" id="ARBA00022840"/>
    </source>
</evidence>
<comment type="cofactor">
    <cofactor evidence="3">
        <name>Mg(2+)</name>
        <dbReference type="ChEBI" id="CHEBI:18420"/>
    </cofactor>
</comment>
<evidence type="ECO:0000259" key="25">
    <source>
        <dbReference type="PROSITE" id="PS50885"/>
    </source>
</evidence>
<evidence type="ECO:0000256" key="14">
    <source>
        <dbReference type="ARBA" id="ARBA00022842"/>
    </source>
</evidence>
<evidence type="ECO:0000256" key="1">
    <source>
        <dbReference type="ARBA" id="ARBA00000085"/>
    </source>
</evidence>
<dbReference type="PROSITE" id="PS50885">
    <property type="entry name" value="HAMP"/>
    <property type="match status" value="1"/>
</dbReference>
<keyword evidence="12" id="KW-0378">Hydrolase</keyword>
<evidence type="ECO:0000256" key="2">
    <source>
        <dbReference type="ARBA" id="ARBA00001936"/>
    </source>
</evidence>
<feature type="transmembrane region" description="Helical" evidence="23">
    <location>
        <begin position="163"/>
        <end position="183"/>
    </location>
</feature>
<comment type="subcellular location">
    <subcellularLocation>
        <location evidence="4">Cell membrane</location>
        <topology evidence="4">Multi-pass membrane protein</topology>
    </subcellularLocation>
</comment>
<keyword evidence="18" id="KW-0346">Stress response</keyword>
<keyword evidence="19" id="KW-0843">Virulence</keyword>
<dbReference type="Pfam" id="PF00672">
    <property type="entry name" value="HAMP"/>
    <property type="match status" value="1"/>
</dbReference>
<keyword evidence="11 26" id="KW-0418">Kinase</keyword>
<reference evidence="26 27" key="1">
    <citation type="submission" date="2020-08" db="EMBL/GenBank/DDBJ databases">
        <title>Sequencing the genomes of 1000 actinobacteria strains.</title>
        <authorList>
            <person name="Klenk H.-P."/>
        </authorList>
    </citation>
    <scope>NUCLEOTIDE SEQUENCE [LARGE SCALE GENOMIC DNA]</scope>
    <source>
        <strain evidence="26 27">DSM 11053</strain>
    </source>
</reference>
<dbReference type="InterPro" id="IPR003660">
    <property type="entry name" value="HAMP_dom"/>
</dbReference>
<evidence type="ECO:0000256" key="18">
    <source>
        <dbReference type="ARBA" id="ARBA00023016"/>
    </source>
</evidence>
<dbReference type="CDD" id="cd00082">
    <property type="entry name" value="HisKA"/>
    <property type="match status" value="1"/>
</dbReference>
<keyword evidence="15" id="KW-0904">Protein phosphatase</keyword>
<keyword evidence="7" id="KW-0597">Phosphoprotein</keyword>
<dbReference type="PANTHER" id="PTHR44936:SF9">
    <property type="entry name" value="SENSOR PROTEIN CREC"/>
    <property type="match status" value="1"/>
</dbReference>
<dbReference type="GO" id="GO:0005886">
    <property type="term" value="C:plasma membrane"/>
    <property type="evidence" value="ECO:0007669"/>
    <property type="project" value="UniProtKB-SubCell"/>
</dbReference>